<dbReference type="Proteomes" id="UP000002669">
    <property type="component" value="Unassembled WGS sequence"/>
</dbReference>
<evidence type="ECO:0000313" key="2">
    <source>
        <dbReference type="Proteomes" id="UP000002669"/>
    </source>
</evidence>
<keyword evidence="2" id="KW-1185">Reference proteome</keyword>
<gene>
    <name evidence="1" type="ORF">MGYG_06446</name>
</gene>
<dbReference type="VEuPathDB" id="FungiDB:MGYG_06446"/>
<organism evidence="2">
    <name type="scientific">Arthroderma gypseum (strain ATCC MYA-4604 / CBS 118893)</name>
    <name type="common">Microsporum gypseum</name>
    <dbReference type="NCBI Taxonomy" id="535722"/>
    <lineage>
        <taxon>Eukaryota</taxon>
        <taxon>Fungi</taxon>
        <taxon>Dikarya</taxon>
        <taxon>Ascomycota</taxon>
        <taxon>Pezizomycotina</taxon>
        <taxon>Eurotiomycetes</taxon>
        <taxon>Eurotiomycetidae</taxon>
        <taxon>Onygenales</taxon>
        <taxon>Arthrodermataceae</taxon>
        <taxon>Nannizzia</taxon>
    </lineage>
</organism>
<reference evidence="2" key="1">
    <citation type="journal article" date="2012" name="MBio">
        <title>Comparative genome analysis of Trichophyton rubrum and related dermatophytes reveals candidate genes involved in infection.</title>
        <authorList>
            <person name="Martinez D.A."/>
            <person name="Oliver B.G."/>
            <person name="Graeser Y."/>
            <person name="Goldberg J.M."/>
            <person name="Li W."/>
            <person name="Martinez-Rossi N.M."/>
            <person name="Monod M."/>
            <person name="Shelest E."/>
            <person name="Barton R.C."/>
            <person name="Birch E."/>
            <person name="Brakhage A.A."/>
            <person name="Chen Z."/>
            <person name="Gurr S.J."/>
            <person name="Heiman D."/>
            <person name="Heitman J."/>
            <person name="Kosti I."/>
            <person name="Rossi A."/>
            <person name="Saif S."/>
            <person name="Samalova M."/>
            <person name="Saunders C.W."/>
            <person name="Shea T."/>
            <person name="Summerbell R.C."/>
            <person name="Xu J."/>
            <person name="Young S."/>
            <person name="Zeng Q."/>
            <person name="Birren B.W."/>
            <person name="Cuomo C.A."/>
            <person name="White T.C."/>
        </authorList>
    </citation>
    <scope>NUCLEOTIDE SEQUENCE [LARGE SCALE GENOMIC DNA]</scope>
    <source>
        <strain evidence="2">ATCC MYA-4604 / CBS 118893</strain>
    </source>
</reference>
<dbReference type="RefSeq" id="XP_003171902.1">
    <property type="nucleotide sequence ID" value="XM_003171854.1"/>
</dbReference>
<name>E4UZB8_ARTGP</name>
<proteinExistence type="predicted"/>
<accession>E4UZB8</accession>
<dbReference type="InParanoid" id="E4UZB8"/>
<evidence type="ECO:0000313" key="1">
    <source>
        <dbReference type="EMBL" id="EFR03448.1"/>
    </source>
</evidence>
<dbReference type="AlphaFoldDB" id="E4UZB8"/>
<dbReference type="GeneID" id="10027161"/>
<dbReference type="HOGENOM" id="CLU_2359287_0_0_1"/>
<dbReference type="EMBL" id="DS989826">
    <property type="protein sequence ID" value="EFR03448.1"/>
    <property type="molecule type" value="Genomic_DNA"/>
</dbReference>
<sequence length="96" mass="10493">MEEYGAWRGRAGLSIRAAFMFRAALKFATLTSELVNINNHVHVLSSWCILVQSSDRPGKDLLEIALLEEVDVAARSGSGSWSISDGTMFGSLMFVV</sequence>
<protein>
    <submittedName>
        <fullName evidence="1">Uncharacterized protein</fullName>
    </submittedName>
</protein>